<evidence type="ECO:0000256" key="6">
    <source>
        <dbReference type="ARBA" id="ARBA00022840"/>
    </source>
</evidence>
<dbReference type="EMBL" id="MHNW01000001">
    <property type="protein sequence ID" value="OGZ54761.1"/>
    <property type="molecule type" value="Genomic_DNA"/>
</dbReference>
<dbReference type="InterPro" id="IPR039430">
    <property type="entry name" value="Thymidylate_kin-like_dom"/>
</dbReference>
<organism evidence="10 11">
    <name type="scientific">Candidatus Ryanbacteria bacterium RIFCSPLOWO2_01_FULL_48_26</name>
    <dbReference type="NCBI Taxonomy" id="1802126"/>
    <lineage>
        <taxon>Bacteria</taxon>
        <taxon>Candidatus Ryaniibacteriota</taxon>
    </lineage>
</organism>
<comment type="caution">
    <text evidence="10">The sequence shown here is derived from an EMBL/GenBank/DDBJ whole genome shotgun (WGS) entry which is preliminary data.</text>
</comment>
<keyword evidence="5 8" id="KW-0418">Kinase</keyword>
<dbReference type="GO" id="GO:0005829">
    <property type="term" value="C:cytosol"/>
    <property type="evidence" value="ECO:0007669"/>
    <property type="project" value="TreeGrafter"/>
</dbReference>
<dbReference type="PANTHER" id="PTHR10344">
    <property type="entry name" value="THYMIDYLATE KINASE"/>
    <property type="match status" value="1"/>
</dbReference>
<evidence type="ECO:0000256" key="3">
    <source>
        <dbReference type="ARBA" id="ARBA00022727"/>
    </source>
</evidence>
<protein>
    <recommendedName>
        <fullName evidence="8">Thymidylate kinase</fullName>
        <ecNumber evidence="8">2.7.4.9</ecNumber>
    </recommendedName>
    <alternativeName>
        <fullName evidence="8">dTMP kinase</fullName>
    </alternativeName>
</protein>
<dbReference type="Gene3D" id="3.40.50.300">
    <property type="entry name" value="P-loop containing nucleotide triphosphate hydrolases"/>
    <property type="match status" value="1"/>
</dbReference>
<evidence type="ECO:0000256" key="2">
    <source>
        <dbReference type="ARBA" id="ARBA00022679"/>
    </source>
</evidence>
<dbReference type="InterPro" id="IPR018094">
    <property type="entry name" value="Thymidylate_kinase"/>
</dbReference>
<proteinExistence type="inferred from homology"/>
<dbReference type="Proteomes" id="UP000179106">
    <property type="component" value="Unassembled WGS sequence"/>
</dbReference>
<feature type="binding site" evidence="8">
    <location>
        <begin position="11"/>
        <end position="18"/>
    </location>
    <ligand>
        <name>ATP</name>
        <dbReference type="ChEBI" id="CHEBI:30616"/>
    </ligand>
</feature>
<dbReference type="SUPFAM" id="SSF52540">
    <property type="entry name" value="P-loop containing nucleoside triphosphate hydrolases"/>
    <property type="match status" value="1"/>
</dbReference>
<keyword evidence="2 8" id="KW-0808">Transferase</keyword>
<reference evidence="10 11" key="1">
    <citation type="journal article" date="2016" name="Nat. Commun.">
        <title>Thousands of microbial genomes shed light on interconnected biogeochemical processes in an aquifer system.</title>
        <authorList>
            <person name="Anantharaman K."/>
            <person name="Brown C.T."/>
            <person name="Hug L.A."/>
            <person name="Sharon I."/>
            <person name="Castelle C.J."/>
            <person name="Probst A.J."/>
            <person name="Thomas B.C."/>
            <person name="Singh A."/>
            <person name="Wilkins M.J."/>
            <person name="Karaoz U."/>
            <person name="Brodie E.L."/>
            <person name="Williams K.H."/>
            <person name="Hubbard S.S."/>
            <person name="Banfield J.F."/>
        </authorList>
    </citation>
    <scope>NUCLEOTIDE SEQUENCE [LARGE SCALE GENOMIC DNA]</scope>
</reference>
<keyword evidence="4 8" id="KW-0547">Nucleotide-binding</keyword>
<evidence type="ECO:0000256" key="5">
    <source>
        <dbReference type="ARBA" id="ARBA00022777"/>
    </source>
</evidence>
<accession>A0A1G2GXQ7</accession>
<dbReference type="GO" id="GO:0004798">
    <property type="term" value="F:dTMP kinase activity"/>
    <property type="evidence" value="ECO:0007669"/>
    <property type="project" value="UniProtKB-UniRule"/>
</dbReference>
<evidence type="ECO:0000256" key="4">
    <source>
        <dbReference type="ARBA" id="ARBA00022741"/>
    </source>
</evidence>
<evidence type="ECO:0000256" key="8">
    <source>
        <dbReference type="HAMAP-Rule" id="MF_00165"/>
    </source>
</evidence>
<feature type="domain" description="Thymidylate kinase-like" evidence="9">
    <location>
        <begin position="9"/>
        <end position="201"/>
    </location>
</feature>
<comment type="catalytic activity">
    <reaction evidence="7 8">
        <text>dTMP + ATP = dTDP + ADP</text>
        <dbReference type="Rhea" id="RHEA:13517"/>
        <dbReference type="ChEBI" id="CHEBI:30616"/>
        <dbReference type="ChEBI" id="CHEBI:58369"/>
        <dbReference type="ChEBI" id="CHEBI:63528"/>
        <dbReference type="ChEBI" id="CHEBI:456216"/>
        <dbReference type="EC" id="2.7.4.9"/>
    </reaction>
</comment>
<dbReference type="GO" id="GO:0006233">
    <property type="term" value="P:dTDP biosynthetic process"/>
    <property type="evidence" value="ECO:0007669"/>
    <property type="project" value="InterPro"/>
</dbReference>
<dbReference type="EC" id="2.7.4.9" evidence="8"/>
<dbReference type="GO" id="GO:0006227">
    <property type="term" value="P:dUDP biosynthetic process"/>
    <property type="evidence" value="ECO:0007669"/>
    <property type="project" value="TreeGrafter"/>
</dbReference>
<evidence type="ECO:0000256" key="7">
    <source>
        <dbReference type="ARBA" id="ARBA00048743"/>
    </source>
</evidence>
<dbReference type="STRING" id="1802126.A3B25_02810"/>
<comment type="function">
    <text evidence="8">Phosphorylation of dTMP to form dTDP in both de novo and salvage pathways of dTTP synthesis.</text>
</comment>
<dbReference type="GO" id="GO:0006235">
    <property type="term" value="P:dTTP biosynthetic process"/>
    <property type="evidence" value="ECO:0007669"/>
    <property type="project" value="UniProtKB-UniRule"/>
</dbReference>
<evidence type="ECO:0000256" key="1">
    <source>
        <dbReference type="ARBA" id="ARBA00009776"/>
    </source>
</evidence>
<gene>
    <name evidence="8" type="primary">tmk</name>
    <name evidence="10" type="ORF">A3B25_02810</name>
</gene>
<evidence type="ECO:0000313" key="10">
    <source>
        <dbReference type="EMBL" id="OGZ54761.1"/>
    </source>
</evidence>
<dbReference type="GO" id="GO:0005524">
    <property type="term" value="F:ATP binding"/>
    <property type="evidence" value="ECO:0007669"/>
    <property type="project" value="UniProtKB-UniRule"/>
</dbReference>
<name>A0A1G2GXQ7_9BACT</name>
<dbReference type="CDD" id="cd01672">
    <property type="entry name" value="TMPK"/>
    <property type="match status" value="1"/>
</dbReference>
<sequence length="231" mass="25860">MKQGVFIVIEGTDGSGKTEQTKRLVERLAKEGHAILSFDFPRYGNPSAYFVEKYLNGQYGTSEEVGARRGSLFFALDRFDAGKEIQKALNGGMVVVSNRYVASNMAHQGGKIADEKEREKFFNWEVDLEFELLGIPRPDLNVVLHVPAAIAQSMVDKKGHRDYVGGAKRDIHEADIEHLRRAEETYIEIVRLYPDRFSLVECAPGGKLLSLEAVHEKVWTLVSALLGKFSS</sequence>
<dbReference type="InterPro" id="IPR027417">
    <property type="entry name" value="P-loop_NTPase"/>
</dbReference>
<dbReference type="HAMAP" id="MF_00165">
    <property type="entry name" value="Thymidylate_kinase"/>
    <property type="match status" value="1"/>
</dbReference>
<evidence type="ECO:0000313" key="11">
    <source>
        <dbReference type="Proteomes" id="UP000179106"/>
    </source>
</evidence>
<dbReference type="AlphaFoldDB" id="A0A1G2GXQ7"/>
<comment type="similarity">
    <text evidence="1 8">Belongs to the thymidylate kinase family.</text>
</comment>
<dbReference type="Pfam" id="PF02223">
    <property type="entry name" value="Thymidylate_kin"/>
    <property type="match status" value="1"/>
</dbReference>
<evidence type="ECO:0000259" key="9">
    <source>
        <dbReference type="Pfam" id="PF02223"/>
    </source>
</evidence>
<keyword evidence="6 8" id="KW-0067">ATP-binding</keyword>
<keyword evidence="3 8" id="KW-0545">Nucleotide biosynthesis</keyword>
<dbReference type="PANTHER" id="PTHR10344:SF4">
    <property type="entry name" value="UMP-CMP KINASE 2, MITOCHONDRIAL"/>
    <property type="match status" value="1"/>
</dbReference>